<dbReference type="InterPro" id="IPR013762">
    <property type="entry name" value="Integrase-like_cat_sf"/>
</dbReference>
<comment type="caution">
    <text evidence="5">The sequence shown here is derived from an EMBL/GenBank/DDBJ whole genome shotgun (WGS) entry which is preliminary data.</text>
</comment>
<keyword evidence="2" id="KW-0238">DNA-binding</keyword>
<evidence type="ECO:0000256" key="1">
    <source>
        <dbReference type="ARBA" id="ARBA00008857"/>
    </source>
</evidence>
<sequence>MLLPTKLVCRVNKIRRDGTSVIFILYSGKKEKQILLNTGKAIPPKYWNHKFNRISPTLPSIYGNPQELNKYVTNCQNIANKILEFAIEHQINDIPKFVKGIYKPDFDLELLPFMAKQLDEDDPHKNFNLNFQMEEYIKSKLGSVSPRMITNYRNMRDIFISYETFCGQIHTYKDIHYSFYTKFLRFLTYEYVQRRRSDYVDNVKQPIRGLRTSTIGKVIKHFRMFVKNRIAHKYFPPIDLSKFTSPDEESDAIYLTPDEIKKIYQTDLSTYPELMVDRDMLVLGCLTGLRISDFASIDCVEDIRNNSIFKKQQKTDKWVVIPLLGIAKEIVDRYKSQFPKLSEPIFNLNIKTIGSLAGICDTIKFSYKKGTKKIVQVKPKYGWITSHTCRRSFCTNEFLASTPVELIMNISGHKSHRDFFRYIRVTPMEAAEKIKVLWESRSEQNKGA</sequence>
<comment type="similarity">
    <text evidence="1">Belongs to the 'phage' integrase family.</text>
</comment>
<dbReference type="Pfam" id="PF00589">
    <property type="entry name" value="Phage_integrase"/>
    <property type="match status" value="1"/>
</dbReference>
<dbReference type="GO" id="GO:0006310">
    <property type="term" value="P:DNA recombination"/>
    <property type="evidence" value="ECO:0007669"/>
    <property type="project" value="UniProtKB-KW"/>
</dbReference>
<dbReference type="OrthoDB" id="1493636at2"/>
<organism evidence="5 6">
    <name type="scientific">Chitinophaga dinghuensis</name>
    <dbReference type="NCBI Taxonomy" id="1539050"/>
    <lineage>
        <taxon>Bacteria</taxon>
        <taxon>Pseudomonadati</taxon>
        <taxon>Bacteroidota</taxon>
        <taxon>Chitinophagia</taxon>
        <taxon>Chitinophagales</taxon>
        <taxon>Chitinophagaceae</taxon>
        <taxon>Chitinophaga</taxon>
    </lineage>
</organism>
<dbReference type="AlphaFoldDB" id="A0A327VPT7"/>
<dbReference type="Proteomes" id="UP000249819">
    <property type="component" value="Unassembled WGS sequence"/>
</dbReference>
<dbReference type="InterPro" id="IPR002104">
    <property type="entry name" value="Integrase_catalytic"/>
</dbReference>
<dbReference type="EMBL" id="QLMA01000007">
    <property type="protein sequence ID" value="RAJ77251.1"/>
    <property type="molecule type" value="Genomic_DNA"/>
</dbReference>
<evidence type="ECO:0000313" key="5">
    <source>
        <dbReference type="EMBL" id="RAJ77251.1"/>
    </source>
</evidence>
<proteinExistence type="inferred from homology"/>
<keyword evidence="3" id="KW-0233">DNA recombination</keyword>
<evidence type="ECO:0000313" key="6">
    <source>
        <dbReference type="Proteomes" id="UP000249819"/>
    </source>
</evidence>
<dbReference type="SUPFAM" id="SSF56349">
    <property type="entry name" value="DNA breaking-rejoining enzymes"/>
    <property type="match status" value="1"/>
</dbReference>
<name>A0A327VPT7_9BACT</name>
<evidence type="ECO:0000259" key="4">
    <source>
        <dbReference type="PROSITE" id="PS51898"/>
    </source>
</evidence>
<evidence type="ECO:0000256" key="3">
    <source>
        <dbReference type="ARBA" id="ARBA00023172"/>
    </source>
</evidence>
<evidence type="ECO:0000256" key="2">
    <source>
        <dbReference type="ARBA" id="ARBA00023125"/>
    </source>
</evidence>
<dbReference type="GO" id="GO:0015074">
    <property type="term" value="P:DNA integration"/>
    <property type="evidence" value="ECO:0007669"/>
    <property type="project" value="InterPro"/>
</dbReference>
<feature type="domain" description="Tyr recombinase" evidence="4">
    <location>
        <begin position="250"/>
        <end position="435"/>
    </location>
</feature>
<reference evidence="5 6" key="1">
    <citation type="submission" date="2018-06" db="EMBL/GenBank/DDBJ databases">
        <title>Genomic Encyclopedia of Archaeal and Bacterial Type Strains, Phase II (KMG-II): from individual species to whole genera.</title>
        <authorList>
            <person name="Goeker M."/>
        </authorList>
    </citation>
    <scope>NUCLEOTIDE SEQUENCE [LARGE SCALE GENOMIC DNA]</scope>
    <source>
        <strain evidence="5 6">DSM 29821</strain>
    </source>
</reference>
<gene>
    <name evidence="5" type="ORF">CLV59_10716</name>
</gene>
<dbReference type="InterPro" id="IPR011010">
    <property type="entry name" value="DNA_brk_join_enz"/>
</dbReference>
<dbReference type="GO" id="GO:0003677">
    <property type="term" value="F:DNA binding"/>
    <property type="evidence" value="ECO:0007669"/>
    <property type="project" value="UniProtKB-KW"/>
</dbReference>
<dbReference type="PANTHER" id="PTHR30349">
    <property type="entry name" value="PHAGE INTEGRASE-RELATED"/>
    <property type="match status" value="1"/>
</dbReference>
<accession>A0A327VPT7</accession>
<protein>
    <submittedName>
        <fullName evidence="5">Integrase-like protein</fullName>
    </submittedName>
</protein>
<dbReference type="Gene3D" id="1.10.443.10">
    <property type="entry name" value="Intergrase catalytic core"/>
    <property type="match status" value="1"/>
</dbReference>
<dbReference type="InterPro" id="IPR010998">
    <property type="entry name" value="Integrase_recombinase_N"/>
</dbReference>
<dbReference type="PANTHER" id="PTHR30349:SF64">
    <property type="entry name" value="PROPHAGE INTEGRASE INTD-RELATED"/>
    <property type="match status" value="1"/>
</dbReference>
<dbReference type="RefSeq" id="WP_111593861.1">
    <property type="nucleotide sequence ID" value="NZ_QLMA01000007.1"/>
</dbReference>
<keyword evidence="6" id="KW-1185">Reference proteome</keyword>
<dbReference type="InterPro" id="IPR050090">
    <property type="entry name" value="Tyrosine_recombinase_XerCD"/>
</dbReference>
<dbReference type="PROSITE" id="PS51898">
    <property type="entry name" value="TYR_RECOMBINASE"/>
    <property type="match status" value="1"/>
</dbReference>
<dbReference type="Gene3D" id="1.10.150.130">
    <property type="match status" value="1"/>
</dbReference>